<evidence type="ECO:0000313" key="3">
    <source>
        <dbReference type="Proteomes" id="UP001238179"/>
    </source>
</evidence>
<dbReference type="AlphaFoldDB" id="A0AA48KAJ4"/>
<proteinExistence type="predicted"/>
<reference evidence="3" key="1">
    <citation type="journal article" date="2023" name="Int. J. Syst. Evol. Microbiol.">
        <title>Mesoterricola silvestris gen. nov., sp. nov., Mesoterricola sediminis sp. nov., Geothrix oryzae sp. nov., Geothrix edaphica sp. nov., Geothrix rubra sp. nov., and Geothrix limicola sp. nov., six novel members of Acidobacteriota isolated from soils.</title>
        <authorList>
            <person name="Itoh H."/>
            <person name="Sugisawa Y."/>
            <person name="Mise K."/>
            <person name="Xu Z."/>
            <person name="Kuniyasu M."/>
            <person name="Ushijima N."/>
            <person name="Kawano K."/>
            <person name="Kobayashi E."/>
            <person name="Shiratori Y."/>
            <person name="Masuda Y."/>
            <person name="Senoo K."/>
        </authorList>
    </citation>
    <scope>NUCLEOTIDE SEQUENCE [LARGE SCALE GENOMIC DNA]</scope>
    <source>
        <strain evidence="3">W79</strain>
    </source>
</reference>
<feature type="transmembrane region" description="Helical" evidence="1">
    <location>
        <begin position="12"/>
        <end position="34"/>
    </location>
</feature>
<dbReference type="SUPFAM" id="SSF54523">
    <property type="entry name" value="Pili subunits"/>
    <property type="match status" value="1"/>
</dbReference>
<evidence type="ECO:0000256" key="1">
    <source>
        <dbReference type="SAM" id="Phobius"/>
    </source>
</evidence>
<dbReference type="InterPro" id="IPR012902">
    <property type="entry name" value="N_methyl_site"/>
</dbReference>
<dbReference type="Pfam" id="PF07963">
    <property type="entry name" value="N_methyl"/>
    <property type="match status" value="1"/>
</dbReference>
<dbReference type="NCBIfam" id="TIGR02532">
    <property type="entry name" value="IV_pilin_GFxxxE"/>
    <property type="match status" value="1"/>
</dbReference>
<dbReference type="Gene3D" id="3.30.700.10">
    <property type="entry name" value="Glycoprotein, Type 4 Pilin"/>
    <property type="match status" value="1"/>
</dbReference>
<dbReference type="InterPro" id="IPR045584">
    <property type="entry name" value="Pilin-like"/>
</dbReference>
<accession>A0AA48KAJ4</accession>
<gene>
    <name evidence="2" type="ORF">METEAL_25460</name>
</gene>
<sequence length="233" mass="24172">MIRKRESSPGYSLIELLVVLSIIGILSLAMVMTLGDRAGNSVRAVTDEVTGVIYSAQKASVSSGRSVTLAVNGTWTGGGAPSLGTAGALLMDGRPFDSTVVNPDPYTGVRVGASSETFFSQFGRSLRTHLQAGVATDATANGLADSIRTLPPFSTDAAFLAAYGNPLCNGGQANVVVDGNTNRFTTGFSVVVVALAGGQADPNGPMAVVVVPRNSAAPFRFYRSSPTQNWRRI</sequence>
<dbReference type="EMBL" id="AP027080">
    <property type="protein sequence ID" value="BDU73372.1"/>
    <property type="molecule type" value="Genomic_DNA"/>
</dbReference>
<dbReference type="RefSeq" id="WP_316412024.1">
    <property type="nucleotide sequence ID" value="NZ_AP027080.1"/>
</dbReference>
<keyword evidence="1" id="KW-0472">Membrane</keyword>
<keyword evidence="1" id="KW-1133">Transmembrane helix</keyword>
<dbReference type="Proteomes" id="UP001238179">
    <property type="component" value="Chromosome"/>
</dbReference>
<organism evidence="2 3">
    <name type="scientific">Mesoterricola silvestris</name>
    <dbReference type="NCBI Taxonomy" id="2927979"/>
    <lineage>
        <taxon>Bacteria</taxon>
        <taxon>Pseudomonadati</taxon>
        <taxon>Acidobacteriota</taxon>
        <taxon>Holophagae</taxon>
        <taxon>Holophagales</taxon>
        <taxon>Holophagaceae</taxon>
        <taxon>Mesoterricola</taxon>
    </lineage>
</organism>
<dbReference type="KEGG" id="msil:METEAL_25460"/>
<name>A0AA48KAJ4_9BACT</name>
<keyword evidence="1" id="KW-0812">Transmembrane</keyword>
<keyword evidence="3" id="KW-1185">Reference proteome</keyword>
<protein>
    <recommendedName>
        <fullName evidence="4">Prepilin-type N-terminal cleavage/methylation domain-containing protein</fullName>
    </recommendedName>
</protein>
<evidence type="ECO:0008006" key="4">
    <source>
        <dbReference type="Google" id="ProtNLM"/>
    </source>
</evidence>
<evidence type="ECO:0000313" key="2">
    <source>
        <dbReference type="EMBL" id="BDU73372.1"/>
    </source>
</evidence>